<comment type="subcellular location">
    <subcellularLocation>
        <location evidence="1 11">Cytoplasm</location>
    </subcellularLocation>
</comment>
<feature type="binding site" evidence="11">
    <location>
        <position position="72"/>
    </location>
    <ligand>
        <name>UMP</name>
        <dbReference type="ChEBI" id="CHEBI:57865"/>
    </ligand>
</feature>
<evidence type="ECO:0000256" key="7">
    <source>
        <dbReference type="ARBA" id="ARBA00022777"/>
    </source>
</evidence>
<sequence>MSKFKRILLKLSGESLMGDQGYGIDPDRLESYADEIKVIAKKGVQVAIVVGGGNIFRGLSGATAGFDRVKGDQMGMLATVINSLALSSALNSKGVRASVMTAVRMEPIGTYYDKWKAIDTLEAGGVVICAAGTGNPYFTTDTGSSLRAIELECDVMLKGTRVDGIYTADPEKDPTATRFDEITYDEIYKRNLKVMDLTATAMCKDNKMPIVVFDMDTPGNLTKLMSGEKIGTLVKL</sequence>
<comment type="caution">
    <text evidence="11">Lacks conserved residue(s) required for the propagation of feature annotation.</text>
</comment>
<evidence type="ECO:0000256" key="11">
    <source>
        <dbReference type="HAMAP-Rule" id="MF_01220"/>
    </source>
</evidence>
<evidence type="ECO:0000313" key="13">
    <source>
        <dbReference type="EMBL" id="KGN80955.1"/>
    </source>
</evidence>
<keyword evidence="7 11" id="KW-0418">Kinase</keyword>
<feature type="binding site" evidence="11">
    <location>
        <position position="52"/>
    </location>
    <ligand>
        <name>UMP</name>
        <dbReference type="ChEBI" id="CHEBI:57865"/>
    </ligand>
</feature>
<organism evidence="13 14">
    <name type="scientific">Porphyromonas cangingivalis</name>
    <dbReference type="NCBI Taxonomy" id="36874"/>
    <lineage>
        <taxon>Bacteria</taxon>
        <taxon>Pseudomonadati</taxon>
        <taxon>Bacteroidota</taxon>
        <taxon>Bacteroidia</taxon>
        <taxon>Bacteroidales</taxon>
        <taxon>Porphyromonadaceae</taxon>
        <taxon>Porphyromonas</taxon>
    </lineage>
</organism>
<dbReference type="RefSeq" id="WP_036851475.1">
    <property type="nucleotide sequence ID" value="NZ_JQJD01000033.1"/>
</dbReference>
<evidence type="ECO:0000256" key="9">
    <source>
        <dbReference type="ARBA" id="ARBA00022975"/>
    </source>
</evidence>
<feature type="domain" description="Aspartate/glutamate/uridylate kinase" evidence="12">
    <location>
        <begin position="5"/>
        <end position="214"/>
    </location>
</feature>
<dbReference type="InterPro" id="IPR015963">
    <property type="entry name" value="Uridylate_kinase_bac"/>
</dbReference>
<comment type="caution">
    <text evidence="13">The sequence shown here is derived from an EMBL/GenBank/DDBJ whole genome shotgun (WGS) entry which is preliminary data.</text>
</comment>
<dbReference type="PANTHER" id="PTHR42833:SF4">
    <property type="entry name" value="URIDYLATE KINASE PUMPKIN, CHLOROPLASTIC"/>
    <property type="match status" value="1"/>
</dbReference>
<dbReference type="SUPFAM" id="SSF53633">
    <property type="entry name" value="Carbamate kinase-like"/>
    <property type="match status" value="1"/>
</dbReference>
<accession>A0A0A2ETZ1</accession>
<feature type="binding site" evidence="11">
    <location>
        <position position="53"/>
    </location>
    <ligand>
        <name>ATP</name>
        <dbReference type="ChEBI" id="CHEBI:30616"/>
    </ligand>
</feature>
<evidence type="ECO:0000256" key="1">
    <source>
        <dbReference type="ARBA" id="ARBA00004496"/>
    </source>
</evidence>
<feature type="binding site" evidence="11">
    <location>
        <begin position="10"/>
        <end position="13"/>
    </location>
    <ligand>
        <name>ATP</name>
        <dbReference type="ChEBI" id="CHEBI:30616"/>
    </ligand>
</feature>
<dbReference type="InterPro" id="IPR001048">
    <property type="entry name" value="Asp/Glu/Uridylate_kinase"/>
</dbReference>
<comment type="activity regulation">
    <text evidence="11">Allosterically activated by GTP. Inhibited by UTP.</text>
</comment>
<comment type="subunit">
    <text evidence="11">Homohexamer.</text>
</comment>
<keyword evidence="6 11" id="KW-0547">Nucleotide-binding</keyword>
<dbReference type="AlphaFoldDB" id="A0A0A2ETZ1"/>
<feature type="binding site" evidence="11">
    <location>
        <position position="160"/>
    </location>
    <ligand>
        <name>ATP</name>
        <dbReference type="ChEBI" id="CHEBI:30616"/>
    </ligand>
</feature>
<keyword evidence="4 11" id="KW-0963">Cytoplasm</keyword>
<dbReference type="OrthoDB" id="9807458at2"/>
<dbReference type="GO" id="GO:0033862">
    <property type="term" value="F:UMP kinase activity"/>
    <property type="evidence" value="ECO:0007669"/>
    <property type="project" value="UniProtKB-EC"/>
</dbReference>
<dbReference type="GO" id="GO:0005737">
    <property type="term" value="C:cytoplasm"/>
    <property type="evidence" value="ECO:0007669"/>
    <property type="project" value="UniProtKB-SubCell"/>
</dbReference>
<evidence type="ECO:0000256" key="10">
    <source>
        <dbReference type="ARBA" id="ARBA00047767"/>
    </source>
</evidence>
<dbReference type="FunFam" id="3.40.1160.10:FF:000001">
    <property type="entry name" value="Uridylate kinase"/>
    <property type="match status" value="1"/>
</dbReference>
<evidence type="ECO:0000256" key="6">
    <source>
        <dbReference type="ARBA" id="ARBA00022741"/>
    </source>
</evidence>
<name>A0A0A2ETZ1_PORCN</name>
<dbReference type="GO" id="GO:0044210">
    <property type="term" value="P:'de novo' CTP biosynthetic process"/>
    <property type="evidence" value="ECO:0007669"/>
    <property type="project" value="UniProtKB-UniRule"/>
</dbReference>
<feature type="binding site" evidence="11">
    <location>
        <position position="57"/>
    </location>
    <ligand>
        <name>ATP</name>
        <dbReference type="ChEBI" id="CHEBI:30616"/>
    </ligand>
</feature>
<dbReference type="EMBL" id="JQJD01000033">
    <property type="protein sequence ID" value="KGN80955.1"/>
    <property type="molecule type" value="Genomic_DNA"/>
</dbReference>
<keyword evidence="9 11" id="KW-0665">Pyrimidine biosynthesis</keyword>
<dbReference type="Proteomes" id="UP000030125">
    <property type="component" value="Unassembled WGS sequence"/>
</dbReference>
<evidence type="ECO:0000256" key="3">
    <source>
        <dbReference type="ARBA" id="ARBA00007614"/>
    </source>
</evidence>
<comment type="pathway">
    <text evidence="2 11">Pyrimidine metabolism; CTP biosynthesis via de novo pathway; UDP from UMP (UMPK route): step 1/1.</text>
</comment>
<comment type="similarity">
    <text evidence="3 11">Belongs to the UMP kinase family.</text>
</comment>
<keyword evidence="14" id="KW-1185">Reference proteome</keyword>
<evidence type="ECO:0000256" key="4">
    <source>
        <dbReference type="ARBA" id="ARBA00022490"/>
    </source>
</evidence>
<dbReference type="STRING" id="36874.HQ34_03915"/>
<feature type="binding site" evidence="11">
    <location>
        <position position="166"/>
    </location>
    <ligand>
        <name>ATP</name>
        <dbReference type="ChEBI" id="CHEBI:30616"/>
    </ligand>
</feature>
<keyword evidence="5 11" id="KW-0808">Transferase</keyword>
<dbReference type="UniPathway" id="UPA00159">
    <property type="reaction ID" value="UER00275"/>
</dbReference>
<dbReference type="EC" id="2.7.4.22" evidence="11"/>
<dbReference type="GO" id="GO:0006225">
    <property type="term" value="P:UDP biosynthetic process"/>
    <property type="evidence" value="ECO:0007669"/>
    <property type="project" value="TreeGrafter"/>
</dbReference>
<feature type="binding site" evidence="11">
    <location>
        <position position="169"/>
    </location>
    <ligand>
        <name>ATP</name>
        <dbReference type="ChEBI" id="CHEBI:30616"/>
    </ligand>
</feature>
<dbReference type="Pfam" id="PF00696">
    <property type="entry name" value="AA_kinase"/>
    <property type="match status" value="1"/>
</dbReference>
<protein>
    <recommendedName>
        <fullName evidence="11">Uridylate kinase</fullName>
        <shortName evidence="11">UK</shortName>
        <ecNumber evidence="11">2.7.4.22</ecNumber>
    </recommendedName>
    <alternativeName>
        <fullName evidence="11">Uridine monophosphate kinase</fullName>
        <shortName evidence="11">UMP kinase</shortName>
        <shortName evidence="11">UMPK</shortName>
    </alternativeName>
</protein>
<evidence type="ECO:0000256" key="2">
    <source>
        <dbReference type="ARBA" id="ARBA00004791"/>
    </source>
</evidence>
<reference evidence="13 14" key="1">
    <citation type="submission" date="2014-08" db="EMBL/GenBank/DDBJ databases">
        <title>Porphyromonas cangingivalis strain:COT-109_OH1386 Genome sequencing.</title>
        <authorList>
            <person name="Wallis C."/>
            <person name="Deusch O."/>
            <person name="O'Flynn C."/>
            <person name="Davis I."/>
            <person name="Jospin G."/>
            <person name="Darling A.E."/>
            <person name="Coil D.A."/>
            <person name="Alexiev A."/>
            <person name="Horsfall A."/>
            <person name="Kirkwood N."/>
            <person name="Harris S."/>
            <person name="Eisen J.A."/>
        </authorList>
    </citation>
    <scope>NUCLEOTIDE SEQUENCE [LARGE SCALE GENOMIC DNA]</scope>
    <source>
        <strain evidence="14">COT-109 OH1386</strain>
    </source>
</reference>
<feature type="region of interest" description="Involved in allosteric activation by GTP" evidence="11">
    <location>
        <begin position="18"/>
        <end position="23"/>
    </location>
</feature>
<dbReference type="PANTHER" id="PTHR42833">
    <property type="entry name" value="URIDYLATE KINASE"/>
    <property type="match status" value="1"/>
</dbReference>
<comment type="catalytic activity">
    <reaction evidence="10 11">
        <text>UMP + ATP = UDP + ADP</text>
        <dbReference type="Rhea" id="RHEA:24400"/>
        <dbReference type="ChEBI" id="CHEBI:30616"/>
        <dbReference type="ChEBI" id="CHEBI:57865"/>
        <dbReference type="ChEBI" id="CHEBI:58223"/>
        <dbReference type="ChEBI" id="CHEBI:456216"/>
        <dbReference type="EC" id="2.7.4.22"/>
    </reaction>
</comment>
<dbReference type="GO" id="GO:0005524">
    <property type="term" value="F:ATP binding"/>
    <property type="evidence" value="ECO:0007669"/>
    <property type="project" value="UniProtKB-KW"/>
</dbReference>
<evidence type="ECO:0000256" key="5">
    <source>
        <dbReference type="ARBA" id="ARBA00022679"/>
    </source>
</evidence>
<keyword evidence="8 11" id="KW-0067">ATP-binding</keyword>
<proteinExistence type="inferred from homology"/>
<feature type="binding site" evidence="11">
    <location>
        <begin position="133"/>
        <end position="140"/>
    </location>
    <ligand>
        <name>UMP</name>
        <dbReference type="ChEBI" id="CHEBI:57865"/>
    </ligand>
</feature>
<dbReference type="eggNOG" id="COG0528">
    <property type="taxonomic scope" value="Bacteria"/>
</dbReference>
<dbReference type="CDD" id="cd04254">
    <property type="entry name" value="AAK_UMPK-PyrH-Ec"/>
    <property type="match status" value="1"/>
</dbReference>
<evidence type="ECO:0000313" key="14">
    <source>
        <dbReference type="Proteomes" id="UP000030125"/>
    </source>
</evidence>
<evidence type="ECO:0000256" key="8">
    <source>
        <dbReference type="ARBA" id="ARBA00022840"/>
    </source>
</evidence>
<comment type="function">
    <text evidence="11">Catalyzes the reversible phosphorylation of UMP to UDP.</text>
</comment>
<dbReference type="InterPro" id="IPR011817">
    <property type="entry name" value="Uridylate_kinase"/>
</dbReference>
<dbReference type="InterPro" id="IPR036393">
    <property type="entry name" value="AceGlu_kinase-like_sf"/>
</dbReference>
<dbReference type="PIRSF" id="PIRSF005650">
    <property type="entry name" value="Uridylate_kin"/>
    <property type="match status" value="1"/>
</dbReference>
<keyword evidence="11" id="KW-0021">Allosteric enzyme</keyword>
<gene>
    <name evidence="11 13" type="primary">pyrH</name>
    <name evidence="13" type="ORF">HQ35_04820</name>
</gene>
<evidence type="ECO:0000259" key="12">
    <source>
        <dbReference type="Pfam" id="PF00696"/>
    </source>
</evidence>
<dbReference type="HAMAP" id="MF_01220_B">
    <property type="entry name" value="PyrH_B"/>
    <property type="match status" value="1"/>
</dbReference>
<dbReference type="Gene3D" id="3.40.1160.10">
    <property type="entry name" value="Acetylglutamate kinase-like"/>
    <property type="match status" value="1"/>
</dbReference>
<dbReference type="NCBIfam" id="TIGR02075">
    <property type="entry name" value="pyrH_bact"/>
    <property type="match status" value="1"/>
</dbReference>